<dbReference type="InterPro" id="IPR032675">
    <property type="entry name" value="LRR_dom_sf"/>
</dbReference>
<dbReference type="AlphaFoldDB" id="A0AAD7DRB5"/>
<protein>
    <recommendedName>
        <fullName evidence="3">F-box domain-containing protein</fullName>
    </recommendedName>
</protein>
<evidence type="ECO:0008006" key="3">
    <source>
        <dbReference type="Google" id="ProtNLM"/>
    </source>
</evidence>
<accession>A0AAD7DRB5</accession>
<sequence>MALEIQELIDHSIGFLRHSPSDLRICALVSRSWVDIAQSHLFRAVSIKARGTKTDGLWSRLQDTLRASPHLTRHIRQLDVDGSRLSIEKFSELCNFPFTHLESVAIAEISELCISHGVPMQQLFSLPTLVVVRLIWSRCSTSIRHLDLFCHSHSSEAFLPIPRHPPSIIRLESLRIPIAGGASDWLKHELCQFDFSGLRELSILDNIEVISWPKMAPSLPIIEILHLAPVSSKPLVDLSSLPNLAELHIMLYSRDQWPASLRTLSTIMPSHRIRRIVISGILLDAEICDQLDSQLSSFPVHDSLDIVLSMIPTECRRVAPYFHRLASRKMLNYGRETGSPRYRRRV</sequence>
<keyword evidence="2" id="KW-1185">Reference proteome</keyword>
<dbReference type="SUPFAM" id="SSF52047">
    <property type="entry name" value="RNI-like"/>
    <property type="match status" value="1"/>
</dbReference>
<name>A0AAD7DRB5_MYCRO</name>
<reference evidence="1" key="1">
    <citation type="submission" date="2023-03" db="EMBL/GenBank/DDBJ databases">
        <title>Massive genome expansion in bonnet fungi (Mycena s.s.) driven by repeated elements and novel gene families across ecological guilds.</title>
        <authorList>
            <consortium name="Lawrence Berkeley National Laboratory"/>
            <person name="Harder C.B."/>
            <person name="Miyauchi S."/>
            <person name="Viragh M."/>
            <person name="Kuo A."/>
            <person name="Thoen E."/>
            <person name="Andreopoulos B."/>
            <person name="Lu D."/>
            <person name="Skrede I."/>
            <person name="Drula E."/>
            <person name="Henrissat B."/>
            <person name="Morin E."/>
            <person name="Kohler A."/>
            <person name="Barry K."/>
            <person name="LaButti K."/>
            <person name="Morin E."/>
            <person name="Salamov A."/>
            <person name="Lipzen A."/>
            <person name="Mereny Z."/>
            <person name="Hegedus B."/>
            <person name="Baldrian P."/>
            <person name="Stursova M."/>
            <person name="Weitz H."/>
            <person name="Taylor A."/>
            <person name="Grigoriev I.V."/>
            <person name="Nagy L.G."/>
            <person name="Martin F."/>
            <person name="Kauserud H."/>
        </authorList>
    </citation>
    <scope>NUCLEOTIDE SEQUENCE</scope>
    <source>
        <strain evidence="1">CBHHK067</strain>
    </source>
</reference>
<evidence type="ECO:0000313" key="2">
    <source>
        <dbReference type="Proteomes" id="UP001221757"/>
    </source>
</evidence>
<dbReference type="EMBL" id="JARKIE010000031">
    <property type="protein sequence ID" value="KAJ7697229.1"/>
    <property type="molecule type" value="Genomic_DNA"/>
</dbReference>
<dbReference type="Gene3D" id="3.80.10.10">
    <property type="entry name" value="Ribonuclease Inhibitor"/>
    <property type="match status" value="1"/>
</dbReference>
<proteinExistence type="predicted"/>
<comment type="caution">
    <text evidence="1">The sequence shown here is derived from an EMBL/GenBank/DDBJ whole genome shotgun (WGS) entry which is preliminary data.</text>
</comment>
<evidence type="ECO:0000313" key="1">
    <source>
        <dbReference type="EMBL" id="KAJ7697229.1"/>
    </source>
</evidence>
<organism evidence="1 2">
    <name type="scientific">Mycena rosella</name>
    <name type="common">Pink bonnet</name>
    <name type="synonym">Agaricus rosellus</name>
    <dbReference type="NCBI Taxonomy" id="1033263"/>
    <lineage>
        <taxon>Eukaryota</taxon>
        <taxon>Fungi</taxon>
        <taxon>Dikarya</taxon>
        <taxon>Basidiomycota</taxon>
        <taxon>Agaricomycotina</taxon>
        <taxon>Agaricomycetes</taxon>
        <taxon>Agaricomycetidae</taxon>
        <taxon>Agaricales</taxon>
        <taxon>Marasmiineae</taxon>
        <taxon>Mycenaceae</taxon>
        <taxon>Mycena</taxon>
    </lineage>
</organism>
<gene>
    <name evidence="1" type="ORF">B0H17DRAFT_1130538</name>
</gene>
<dbReference type="Proteomes" id="UP001221757">
    <property type="component" value="Unassembled WGS sequence"/>
</dbReference>